<gene>
    <name evidence="2" type="ORF">BSONL12_23906</name>
</gene>
<dbReference type="RefSeq" id="WP_006640675.1">
    <property type="nucleotide sequence ID" value="NZ_AOFM01000032.1"/>
</dbReference>
<dbReference type="InterPro" id="IPR001242">
    <property type="entry name" value="Condensation_dom"/>
</dbReference>
<comment type="caution">
    <text evidence="2">The sequence shown here is derived from an EMBL/GenBank/DDBJ whole genome shotgun (WGS) entry which is preliminary data.</text>
</comment>
<protein>
    <submittedName>
        <fullName evidence="2">Plipastatin synthetase</fullName>
    </submittedName>
</protein>
<dbReference type="PANTHER" id="PTHR45527:SF1">
    <property type="entry name" value="FATTY ACID SYNTHASE"/>
    <property type="match status" value="1"/>
</dbReference>
<dbReference type="GO" id="GO:0043041">
    <property type="term" value="P:amino acid activation for nonribosomal peptide biosynthetic process"/>
    <property type="evidence" value="ECO:0007669"/>
    <property type="project" value="TreeGrafter"/>
</dbReference>
<dbReference type="eggNOG" id="COG1020">
    <property type="taxonomic scope" value="Bacteria"/>
</dbReference>
<dbReference type="GO" id="GO:0044550">
    <property type="term" value="P:secondary metabolite biosynthetic process"/>
    <property type="evidence" value="ECO:0007669"/>
    <property type="project" value="TreeGrafter"/>
</dbReference>
<dbReference type="GO" id="GO:0008610">
    <property type="term" value="P:lipid biosynthetic process"/>
    <property type="evidence" value="ECO:0007669"/>
    <property type="project" value="UniProtKB-ARBA"/>
</dbReference>
<feature type="non-terminal residue" evidence="2">
    <location>
        <position position="160"/>
    </location>
</feature>
<accession>M5NVX1</accession>
<evidence type="ECO:0000259" key="1">
    <source>
        <dbReference type="Pfam" id="PF00668"/>
    </source>
</evidence>
<evidence type="ECO:0000313" key="2">
    <source>
        <dbReference type="EMBL" id="EME72081.1"/>
    </source>
</evidence>
<feature type="domain" description="Condensation" evidence="1">
    <location>
        <begin position="2"/>
        <end position="159"/>
    </location>
</feature>
<evidence type="ECO:0000313" key="3">
    <source>
        <dbReference type="Proteomes" id="UP000011907"/>
    </source>
</evidence>
<dbReference type="GO" id="GO:0031177">
    <property type="term" value="F:phosphopantetheine binding"/>
    <property type="evidence" value="ECO:0007669"/>
    <property type="project" value="TreeGrafter"/>
</dbReference>
<dbReference type="PANTHER" id="PTHR45527">
    <property type="entry name" value="NONRIBOSOMAL PEPTIDE SYNTHETASE"/>
    <property type="match status" value="1"/>
</dbReference>
<dbReference type="EMBL" id="AOFM01000032">
    <property type="protein sequence ID" value="EME72081.1"/>
    <property type="molecule type" value="Genomic_DNA"/>
</dbReference>
<dbReference type="AlphaFoldDB" id="M5NVX1"/>
<reference evidence="2 3" key="1">
    <citation type="journal article" date="2013" name="Genome Announc.">
        <title>Draft Whole-Genome Sequence of Bacillus sonorensis Strain L12, a Source of Nonribosomal Lipopeptides.</title>
        <authorList>
            <person name="Adimpong D.B."/>
            <person name="Sorensen K.I."/>
            <person name="Nielsen D.S."/>
            <person name="Thorsen L."/>
            <person name="Rasmussen T.B."/>
            <person name="Derkx P.M."/>
            <person name="Jespersen L."/>
        </authorList>
    </citation>
    <scope>NUCLEOTIDE SEQUENCE [LARGE SCALE GENOMIC DNA]</scope>
    <source>
        <strain evidence="2 3">L12</strain>
    </source>
</reference>
<dbReference type="Gene3D" id="3.30.559.30">
    <property type="entry name" value="Nonribosomal peptide synthetase, condensation domain"/>
    <property type="match status" value="1"/>
</dbReference>
<feature type="non-terminal residue" evidence="2">
    <location>
        <position position="1"/>
    </location>
</feature>
<dbReference type="Pfam" id="PF00668">
    <property type="entry name" value="Condensation"/>
    <property type="match status" value="1"/>
</dbReference>
<dbReference type="InterPro" id="IPR023213">
    <property type="entry name" value="CAT-like_dom_sf"/>
</dbReference>
<sequence length="160" mass="18245">QDAGGEPLQRIHDEVSFTLQTAALGEQTEQEAASAFIQPFDLSQAPLFRAQIVKVSDERHLLLVDMHHIISDGVSVNILIREFGELYNNRTLPALHIQYKDYAVWQEKFKKGDTYKKQEAYWLKQLEGELPVLDLPADHTRPPVRSFAGDQVAFTLDEKL</sequence>
<dbReference type="Proteomes" id="UP000011907">
    <property type="component" value="Unassembled WGS sequence"/>
</dbReference>
<dbReference type="Gene3D" id="3.30.559.10">
    <property type="entry name" value="Chloramphenicol acetyltransferase-like domain"/>
    <property type="match status" value="1"/>
</dbReference>
<dbReference type="STRING" id="1274524.BSONL12_23906"/>
<dbReference type="SUPFAM" id="SSF52777">
    <property type="entry name" value="CoA-dependent acyltransferases"/>
    <property type="match status" value="2"/>
</dbReference>
<proteinExistence type="predicted"/>
<organism evidence="2 3">
    <name type="scientific">Bacillus sonorensis L12</name>
    <dbReference type="NCBI Taxonomy" id="1274524"/>
    <lineage>
        <taxon>Bacteria</taxon>
        <taxon>Bacillati</taxon>
        <taxon>Bacillota</taxon>
        <taxon>Bacilli</taxon>
        <taxon>Bacillales</taxon>
        <taxon>Bacillaceae</taxon>
        <taxon>Bacillus</taxon>
    </lineage>
</organism>
<dbReference type="GO" id="GO:0003824">
    <property type="term" value="F:catalytic activity"/>
    <property type="evidence" value="ECO:0007669"/>
    <property type="project" value="InterPro"/>
</dbReference>
<dbReference type="GO" id="GO:0005829">
    <property type="term" value="C:cytosol"/>
    <property type="evidence" value="ECO:0007669"/>
    <property type="project" value="TreeGrafter"/>
</dbReference>
<name>M5NVX1_9BACI</name>